<evidence type="ECO:0000259" key="1">
    <source>
        <dbReference type="PROSITE" id="PS51123"/>
    </source>
</evidence>
<protein>
    <submittedName>
        <fullName evidence="2">Unannotated protein</fullName>
    </submittedName>
</protein>
<dbReference type="PRINTS" id="PR01023">
    <property type="entry name" value="NAFLGMOTY"/>
</dbReference>
<dbReference type="PANTHER" id="PTHR30329">
    <property type="entry name" value="STATOR ELEMENT OF FLAGELLAR MOTOR COMPLEX"/>
    <property type="match status" value="1"/>
</dbReference>
<dbReference type="CDD" id="cd07185">
    <property type="entry name" value="OmpA_C-like"/>
    <property type="match status" value="1"/>
</dbReference>
<dbReference type="Gene3D" id="3.30.1330.60">
    <property type="entry name" value="OmpA-like domain"/>
    <property type="match status" value="1"/>
</dbReference>
<dbReference type="InterPro" id="IPR036737">
    <property type="entry name" value="OmpA-like_sf"/>
</dbReference>
<dbReference type="PROSITE" id="PS51123">
    <property type="entry name" value="OMPA_2"/>
    <property type="match status" value="1"/>
</dbReference>
<feature type="domain" description="OmpA-like" evidence="1">
    <location>
        <begin position="1"/>
        <end position="61"/>
    </location>
</feature>
<dbReference type="Pfam" id="PF00691">
    <property type="entry name" value="OmpA"/>
    <property type="match status" value="1"/>
</dbReference>
<dbReference type="InterPro" id="IPR050330">
    <property type="entry name" value="Bact_OuterMem_StrucFunc"/>
</dbReference>
<accession>A0A6J6C235</accession>
<dbReference type="InterPro" id="IPR006665">
    <property type="entry name" value="OmpA-like"/>
</dbReference>
<name>A0A6J6C235_9ZZZZ</name>
<dbReference type="EMBL" id="CAEZSR010000012">
    <property type="protein sequence ID" value="CAB4545246.1"/>
    <property type="molecule type" value="Genomic_DNA"/>
</dbReference>
<organism evidence="2">
    <name type="scientific">freshwater metagenome</name>
    <dbReference type="NCBI Taxonomy" id="449393"/>
    <lineage>
        <taxon>unclassified sequences</taxon>
        <taxon>metagenomes</taxon>
        <taxon>ecological metagenomes</taxon>
    </lineage>
</organism>
<evidence type="ECO:0000313" key="2">
    <source>
        <dbReference type="EMBL" id="CAB4545246.1"/>
    </source>
</evidence>
<gene>
    <name evidence="2" type="ORF">UFOPK1493_00610</name>
</gene>
<sequence length="62" mass="6864">MNQALSQRRVDVIYAYLLSQGVDPARLTTAAFGETQPIADNTTPEGKARNRRVEFTINNLLG</sequence>
<dbReference type="SUPFAM" id="SSF103088">
    <property type="entry name" value="OmpA-like"/>
    <property type="match status" value="1"/>
</dbReference>
<proteinExistence type="predicted"/>
<dbReference type="AlphaFoldDB" id="A0A6J6C235"/>
<reference evidence="2" key="1">
    <citation type="submission" date="2020-05" db="EMBL/GenBank/DDBJ databases">
        <authorList>
            <person name="Chiriac C."/>
            <person name="Salcher M."/>
            <person name="Ghai R."/>
            <person name="Kavagutti S V."/>
        </authorList>
    </citation>
    <scope>NUCLEOTIDE SEQUENCE</scope>
</reference>
<dbReference type="PANTHER" id="PTHR30329:SF21">
    <property type="entry name" value="LIPOPROTEIN YIAD-RELATED"/>
    <property type="match status" value="1"/>
</dbReference>